<keyword evidence="2" id="KW-1185">Reference proteome</keyword>
<proteinExistence type="predicted"/>
<dbReference type="AlphaFoldDB" id="A0A226DVT7"/>
<dbReference type="Gene3D" id="3.40.710.10">
    <property type="entry name" value="DD-peptidase/beta-lactamase superfamily"/>
    <property type="match status" value="1"/>
</dbReference>
<dbReference type="Proteomes" id="UP000198287">
    <property type="component" value="Unassembled WGS sequence"/>
</dbReference>
<dbReference type="SUPFAM" id="SSF56601">
    <property type="entry name" value="beta-lactamase/transpeptidase-like"/>
    <property type="match status" value="1"/>
</dbReference>
<dbReference type="OrthoDB" id="5946976at2759"/>
<reference evidence="1 2" key="1">
    <citation type="submission" date="2015-12" db="EMBL/GenBank/DDBJ databases">
        <title>The genome of Folsomia candida.</title>
        <authorList>
            <person name="Faddeeva A."/>
            <person name="Derks M.F."/>
            <person name="Anvar Y."/>
            <person name="Smit S."/>
            <person name="Van Straalen N."/>
            <person name="Roelofs D."/>
        </authorList>
    </citation>
    <scope>NUCLEOTIDE SEQUENCE [LARGE SCALE GENOMIC DNA]</scope>
    <source>
        <strain evidence="1 2">VU population</strain>
        <tissue evidence="1">Whole body</tissue>
    </source>
</reference>
<dbReference type="InterPro" id="IPR012338">
    <property type="entry name" value="Beta-lactam/transpept-like"/>
</dbReference>
<comment type="caution">
    <text evidence="1">The sequence shown here is derived from an EMBL/GenBank/DDBJ whole genome shotgun (WGS) entry which is preliminary data.</text>
</comment>
<sequence length="329" mass="36110">MIILINSAGSMLSSANDMAKYLQFRLNLGKVGTTQIVSKEAMSWLAIPANLLYSGITKTETDPHAVPYTQVGVGLGNFVTVYDGWFKLWQSGVFPTFVSLSSMYPDLGLGIFTSSSGPGLLRTITQEHLHHAIVHILQGNGTLPVGFSFPDQFSEIEPDFSPRRQKTVLANVFPFSSPQKEKIVPTILLEEAVGTFGNGFNGELTLSLKNNPSGIPQLYLECGTFIRAWLNQTSPSAFSVTSWDSDYWMMMWSLYEGVITMALEFGDIDTIHLVDGGQAIAAPFRRGETLEDLPEIPWETDTCKNGGTRIDIGSVVSMLMLVVFAHLNV</sequence>
<gene>
    <name evidence="1" type="ORF">Fcan01_16723</name>
</gene>
<evidence type="ECO:0000313" key="2">
    <source>
        <dbReference type="Proteomes" id="UP000198287"/>
    </source>
</evidence>
<accession>A0A226DVT7</accession>
<evidence type="ECO:0000313" key="1">
    <source>
        <dbReference type="EMBL" id="OXA48817.1"/>
    </source>
</evidence>
<dbReference type="EMBL" id="LNIX01000011">
    <property type="protein sequence ID" value="OXA48817.1"/>
    <property type="molecule type" value="Genomic_DNA"/>
</dbReference>
<organism evidence="1 2">
    <name type="scientific">Folsomia candida</name>
    <name type="common">Springtail</name>
    <dbReference type="NCBI Taxonomy" id="158441"/>
    <lineage>
        <taxon>Eukaryota</taxon>
        <taxon>Metazoa</taxon>
        <taxon>Ecdysozoa</taxon>
        <taxon>Arthropoda</taxon>
        <taxon>Hexapoda</taxon>
        <taxon>Collembola</taxon>
        <taxon>Entomobryomorpha</taxon>
        <taxon>Isotomoidea</taxon>
        <taxon>Isotomidae</taxon>
        <taxon>Proisotominae</taxon>
        <taxon>Folsomia</taxon>
    </lineage>
</organism>
<protein>
    <submittedName>
        <fullName evidence="1">Uncharacterized protein</fullName>
    </submittedName>
</protein>
<name>A0A226DVT7_FOLCA</name>